<dbReference type="KEGG" id="spoa:EQM13_07310"/>
<dbReference type="CDD" id="cd03255">
    <property type="entry name" value="ABC_MJ0796_LolCDE_FtsE"/>
    <property type="match status" value="1"/>
</dbReference>
<dbReference type="PROSITE" id="PS00211">
    <property type="entry name" value="ABC_TRANSPORTER_1"/>
    <property type="match status" value="1"/>
</dbReference>
<evidence type="ECO:0000256" key="4">
    <source>
        <dbReference type="ARBA" id="ARBA00022840"/>
    </source>
</evidence>
<comment type="similarity">
    <text evidence="1">Belongs to the ABC transporter superfamily.</text>
</comment>
<keyword evidence="7" id="KW-1185">Reference proteome</keyword>
<gene>
    <name evidence="6" type="ORF">EQM13_07310</name>
</gene>
<protein>
    <submittedName>
        <fullName evidence="6">ABC transporter ATP-binding protein</fullName>
    </submittedName>
</protein>
<dbReference type="EMBL" id="CP035282">
    <property type="protein sequence ID" value="QAT61398.1"/>
    <property type="molecule type" value="Genomic_DNA"/>
</dbReference>
<dbReference type="InterPro" id="IPR017911">
    <property type="entry name" value="MacB-like_ATP-bd"/>
</dbReference>
<evidence type="ECO:0000259" key="5">
    <source>
        <dbReference type="PROSITE" id="PS50893"/>
    </source>
</evidence>
<evidence type="ECO:0000256" key="3">
    <source>
        <dbReference type="ARBA" id="ARBA00022741"/>
    </source>
</evidence>
<organism evidence="6 7">
    <name type="scientific">Acidilutibacter cellobiosedens</name>
    <dbReference type="NCBI Taxonomy" id="2507161"/>
    <lineage>
        <taxon>Bacteria</taxon>
        <taxon>Bacillati</taxon>
        <taxon>Bacillota</taxon>
        <taxon>Tissierellia</taxon>
        <taxon>Tissierellales</taxon>
        <taxon>Acidilutibacteraceae</taxon>
        <taxon>Acidilutibacter</taxon>
    </lineage>
</organism>
<dbReference type="SUPFAM" id="SSF52540">
    <property type="entry name" value="P-loop containing nucleoside triphosphate hydrolases"/>
    <property type="match status" value="1"/>
</dbReference>
<proteinExistence type="inferred from homology"/>
<dbReference type="InterPro" id="IPR017871">
    <property type="entry name" value="ABC_transporter-like_CS"/>
</dbReference>
<dbReference type="PANTHER" id="PTHR42798:SF7">
    <property type="entry name" value="ALPHA-D-RIBOSE 1-METHYLPHOSPHONATE 5-TRIPHOSPHATE SYNTHASE SUBUNIT PHNL"/>
    <property type="match status" value="1"/>
</dbReference>
<dbReference type="GO" id="GO:0005524">
    <property type="term" value="F:ATP binding"/>
    <property type="evidence" value="ECO:0007669"/>
    <property type="project" value="UniProtKB-KW"/>
</dbReference>
<name>A0A410QC47_9FIRM</name>
<keyword evidence="4 6" id="KW-0067">ATP-binding</keyword>
<dbReference type="Pfam" id="PF00005">
    <property type="entry name" value="ABC_tran"/>
    <property type="match status" value="1"/>
</dbReference>
<reference evidence="7" key="1">
    <citation type="submission" date="2019-01" db="EMBL/GenBank/DDBJ databases">
        <title>Draft genomes of a novel of Sporanaerobacter strains.</title>
        <authorList>
            <person name="Ma S."/>
        </authorList>
    </citation>
    <scope>NUCLEOTIDE SEQUENCE [LARGE SCALE GENOMIC DNA]</scope>
    <source>
        <strain evidence="7">NJN-17</strain>
    </source>
</reference>
<dbReference type="InterPro" id="IPR003439">
    <property type="entry name" value="ABC_transporter-like_ATP-bd"/>
</dbReference>
<evidence type="ECO:0000256" key="1">
    <source>
        <dbReference type="ARBA" id="ARBA00005417"/>
    </source>
</evidence>
<dbReference type="GO" id="GO:0022857">
    <property type="term" value="F:transmembrane transporter activity"/>
    <property type="evidence" value="ECO:0007669"/>
    <property type="project" value="UniProtKB-ARBA"/>
</dbReference>
<dbReference type="SMART" id="SM00382">
    <property type="entry name" value="AAA"/>
    <property type="match status" value="1"/>
</dbReference>
<dbReference type="GO" id="GO:0016887">
    <property type="term" value="F:ATP hydrolysis activity"/>
    <property type="evidence" value="ECO:0007669"/>
    <property type="project" value="InterPro"/>
</dbReference>
<evidence type="ECO:0000313" key="7">
    <source>
        <dbReference type="Proteomes" id="UP000287969"/>
    </source>
</evidence>
<dbReference type="AlphaFoldDB" id="A0A410QC47"/>
<dbReference type="InterPro" id="IPR027417">
    <property type="entry name" value="P-loop_NTPase"/>
</dbReference>
<evidence type="ECO:0000256" key="2">
    <source>
        <dbReference type="ARBA" id="ARBA00022448"/>
    </source>
</evidence>
<feature type="domain" description="ABC transporter" evidence="5">
    <location>
        <begin position="4"/>
        <end position="223"/>
    </location>
</feature>
<keyword evidence="2" id="KW-0813">Transport</keyword>
<dbReference type="Proteomes" id="UP000287969">
    <property type="component" value="Chromosome"/>
</dbReference>
<evidence type="ECO:0000313" key="6">
    <source>
        <dbReference type="EMBL" id="QAT61398.1"/>
    </source>
</evidence>
<dbReference type="Gene3D" id="3.40.50.300">
    <property type="entry name" value="P-loop containing nucleotide triphosphate hydrolases"/>
    <property type="match status" value="1"/>
</dbReference>
<dbReference type="GO" id="GO:0098796">
    <property type="term" value="C:membrane protein complex"/>
    <property type="evidence" value="ECO:0007669"/>
    <property type="project" value="UniProtKB-ARBA"/>
</dbReference>
<dbReference type="FunFam" id="3.40.50.300:FF:000032">
    <property type="entry name" value="Export ABC transporter ATP-binding protein"/>
    <property type="match status" value="1"/>
</dbReference>
<dbReference type="PROSITE" id="PS50893">
    <property type="entry name" value="ABC_TRANSPORTER_2"/>
    <property type="match status" value="1"/>
</dbReference>
<dbReference type="PANTHER" id="PTHR42798">
    <property type="entry name" value="LIPOPROTEIN-RELEASING SYSTEM ATP-BINDING PROTEIN LOLD"/>
    <property type="match status" value="1"/>
</dbReference>
<sequence>MNLIHLAGIKKFYMNNNRKAYVINGISLKVDKGDFIVIMGPSGSGKTTLLNILGLLTEASEGAYFLEEKEVETISAKRRALYRNEKFGYLVQDFALMEEYSVYDNIILPVKYFRKRDSRKNLKSKVDILMKEYGIEGKLKDKVKELSVGQRQRVALCRALINDPEIILADEPTGSLDSKNTEIVINNLHKLNKAGRTVIMVTHNQELAKHATKTFIIKDGRIV</sequence>
<dbReference type="OrthoDB" id="9802264at2"/>
<keyword evidence="3" id="KW-0547">Nucleotide-binding</keyword>
<dbReference type="InterPro" id="IPR003593">
    <property type="entry name" value="AAA+_ATPase"/>
</dbReference>
<dbReference type="RefSeq" id="WP_114219939.1">
    <property type="nucleotide sequence ID" value="NZ_CP035282.1"/>
</dbReference>
<accession>A0A410QC47</accession>